<dbReference type="PANTHER" id="PTHR12215">
    <property type="entry name" value="PHOSPHOPANTETHEINE TRANSFERASE"/>
    <property type="match status" value="1"/>
</dbReference>
<evidence type="ECO:0000313" key="4">
    <source>
        <dbReference type="EMBL" id="MFC1419647.1"/>
    </source>
</evidence>
<keyword evidence="5" id="KW-1185">Reference proteome</keyword>
<dbReference type="Proteomes" id="UP001592531">
    <property type="component" value="Unassembled WGS sequence"/>
</dbReference>
<organism evidence="4 5">
    <name type="scientific">Streptacidiphilus cavernicola</name>
    <dbReference type="NCBI Taxonomy" id="3342716"/>
    <lineage>
        <taxon>Bacteria</taxon>
        <taxon>Bacillati</taxon>
        <taxon>Actinomycetota</taxon>
        <taxon>Actinomycetes</taxon>
        <taxon>Kitasatosporales</taxon>
        <taxon>Streptomycetaceae</taxon>
        <taxon>Streptacidiphilus</taxon>
    </lineage>
</organism>
<gene>
    <name evidence="4" type="ORF">ACEZDE_23865</name>
</gene>
<proteinExistence type="inferred from homology"/>
<sequence>MTAAPTSVDFWTVRADQPAPVAAVLRRLLDRTERERADAAADPVLADRFTVVHGAVRLLTAERLGIAAADLVWRYGPHGKPEPEQDRNRGRTLRLSYSGSGPLAVLALAEDRRVGADVEELRDERVAARMAGRYFPEADRRWIAEAGSAAGASDRFTRLWCRREAVVKAYGGRLAQGLGLRLGGAAPVRLAEAGSLDAGACLVSDVPVPEPFRAAVAAEGDRPFQVVRWSWPDDFPAFNELLLDSSIRGRKTRYDDPSINAARG</sequence>
<feature type="domain" description="4'-phosphopantetheinyl transferase" evidence="3">
    <location>
        <begin position="113"/>
        <end position="181"/>
    </location>
</feature>
<dbReference type="Gene3D" id="3.90.470.20">
    <property type="entry name" value="4'-phosphopantetheinyl transferase domain"/>
    <property type="match status" value="1"/>
</dbReference>
<evidence type="ECO:0000256" key="2">
    <source>
        <dbReference type="ARBA" id="ARBA00022679"/>
    </source>
</evidence>
<evidence type="ECO:0000313" key="5">
    <source>
        <dbReference type="Proteomes" id="UP001592531"/>
    </source>
</evidence>
<dbReference type="SUPFAM" id="SSF56214">
    <property type="entry name" value="4'-phosphopantetheinyl transferase"/>
    <property type="match status" value="2"/>
</dbReference>
<dbReference type="PANTHER" id="PTHR12215:SF10">
    <property type="entry name" value="L-AMINOADIPATE-SEMIALDEHYDE DEHYDROGENASE-PHOSPHOPANTETHEINYL TRANSFERASE"/>
    <property type="match status" value="1"/>
</dbReference>
<dbReference type="EMBL" id="JBHFAB010000019">
    <property type="protein sequence ID" value="MFC1419647.1"/>
    <property type="molecule type" value="Genomic_DNA"/>
</dbReference>
<reference evidence="4 5" key="1">
    <citation type="submission" date="2024-09" db="EMBL/GenBank/DDBJ databases">
        <authorList>
            <person name="Lee S.D."/>
        </authorList>
    </citation>
    <scope>NUCLEOTIDE SEQUENCE [LARGE SCALE GENOMIC DNA]</scope>
    <source>
        <strain evidence="4 5">N8-3</strain>
    </source>
</reference>
<dbReference type="InterPro" id="IPR008278">
    <property type="entry name" value="4-PPantetheinyl_Trfase_dom"/>
</dbReference>
<evidence type="ECO:0000256" key="1">
    <source>
        <dbReference type="ARBA" id="ARBA00010990"/>
    </source>
</evidence>
<dbReference type="RefSeq" id="WP_380539320.1">
    <property type="nucleotide sequence ID" value="NZ_JBHFAB010000019.1"/>
</dbReference>
<protein>
    <submittedName>
        <fullName evidence="4">4'-phosphopantetheinyl transferase superfamily protein</fullName>
    </submittedName>
</protein>
<comment type="similarity">
    <text evidence="1">Belongs to the P-Pant transferase superfamily. Gsp/Sfp/HetI/AcpT family.</text>
</comment>
<evidence type="ECO:0000259" key="3">
    <source>
        <dbReference type="Pfam" id="PF01648"/>
    </source>
</evidence>
<dbReference type="GO" id="GO:0016740">
    <property type="term" value="F:transferase activity"/>
    <property type="evidence" value="ECO:0007669"/>
    <property type="project" value="UniProtKB-KW"/>
</dbReference>
<name>A0ABV6W1N8_9ACTN</name>
<dbReference type="Pfam" id="PF01648">
    <property type="entry name" value="ACPS"/>
    <property type="match status" value="1"/>
</dbReference>
<comment type="caution">
    <text evidence="4">The sequence shown here is derived from an EMBL/GenBank/DDBJ whole genome shotgun (WGS) entry which is preliminary data.</text>
</comment>
<accession>A0ABV6W1N8</accession>
<keyword evidence="2 4" id="KW-0808">Transferase</keyword>
<dbReference type="InterPro" id="IPR050559">
    <property type="entry name" value="P-Pant_transferase_sf"/>
</dbReference>
<dbReference type="InterPro" id="IPR037143">
    <property type="entry name" value="4-PPantetheinyl_Trfase_dom_sf"/>
</dbReference>